<evidence type="ECO:0000256" key="1">
    <source>
        <dbReference type="SAM" id="MobiDB-lite"/>
    </source>
</evidence>
<dbReference type="KEGG" id="more:E1B28_008549"/>
<feature type="region of interest" description="Disordered" evidence="1">
    <location>
        <begin position="192"/>
        <end position="213"/>
    </location>
</feature>
<gene>
    <name evidence="2" type="ORF">E1B28_008549</name>
</gene>
<dbReference type="OrthoDB" id="3040699at2759"/>
<name>A0A9P7USH6_9AGAR</name>
<evidence type="ECO:0000313" key="3">
    <source>
        <dbReference type="Proteomes" id="UP001049176"/>
    </source>
</evidence>
<dbReference type="EMBL" id="CM032185">
    <property type="protein sequence ID" value="KAG7092180.1"/>
    <property type="molecule type" value="Genomic_DNA"/>
</dbReference>
<keyword evidence="3" id="KW-1185">Reference proteome</keyword>
<evidence type="ECO:0000313" key="2">
    <source>
        <dbReference type="EMBL" id="KAG7092180.1"/>
    </source>
</evidence>
<dbReference type="GeneID" id="66077625"/>
<organism evidence="2 3">
    <name type="scientific">Marasmius oreades</name>
    <name type="common">fairy-ring Marasmius</name>
    <dbReference type="NCBI Taxonomy" id="181124"/>
    <lineage>
        <taxon>Eukaryota</taxon>
        <taxon>Fungi</taxon>
        <taxon>Dikarya</taxon>
        <taxon>Basidiomycota</taxon>
        <taxon>Agaricomycotina</taxon>
        <taxon>Agaricomycetes</taxon>
        <taxon>Agaricomycetidae</taxon>
        <taxon>Agaricales</taxon>
        <taxon>Marasmiineae</taxon>
        <taxon>Marasmiaceae</taxon>
        <taxon>Marasmius</taxon>
    </lineage>
</organism>
<dbReference type="Proteomes" id="UP001049176">
    <property type="component" value="Chromosome 5"/>
</dbReference>
<protein>
    <submittedName>
        <fullName evidence="2">Uncharacterized protein</fullName>
    </submittedName>
</protein>
<dbReference type="AlphaFoldDB" id="A0A9P7USH6"/>
<feature type="region of interest" description="Disordered" evidence="1">
    <location>
        <begin position="276"/>
        <end position="338"/>
    </location>
</feature>
<feature type="compositionally biased region" description="Basic and acidic residues" evidence="1">
    <location>
        <begin position="283"/>
        <end position="301"/>
    </location>
</feature>
<dbReference type="RefSeq" id="XP_043008650.1">
    <property type="nucleotide sequence ID" value="XM_043153366.1"/>
</dbReference>
<feature type="compositionally biased region" description="Polar residues" evidence="1">
    <location>
        <begin position="194"/>
        <end position="203"/>
    </location>
</feature>
<sequence length="737" mass="81692">MPQSSSQKSPTTAASPTMAMTSNATVFKQMSNNMKTPQYPAVVEKLARWLNDDRAYYDAARGPIVQLLQLAHDQLKIALGLDPATPLNAQLHAHAWVPCYINLFQIVLKHVRHFKEPYLRERALRLVNTILSDAHAPPTQMEIIDVDAEETAPSVSPTNVQSQVKHNPGPISAVFPRSNPVSSASNTIASTTTFQSVPSSSRDYQYEEKPKDNCSTSLNLGISIIPNELSPATTNDRLLSEARFTSEPASNKLPSVTSPRSKLKVEDGLVKSYMEANPVSAATDRREISPVRSDDRNHSSAERTVQPPPPEQNLPTFSEVQSSLASARAEGTALSQKPQFQPASMIVIENTRMDVDDVSIAQSDRDIDITRDEKPHRVPPNDQGVNMSDVQCDTNDEMEVDAQLTSTEIVPSEGVVTEGISESAISQSGSKELGYVAAAQEMSRRDVSQEKDMEPARTPISCQLIPDVVSVSSLTPEQGEKRTAEKATFVAYSGSGDVVPVQDTQHSVPLPNSISLALPGLKQPRIYYPAIDGFNSTMKVIAFHASPAYGSVDFTIKLQEDQLQNIMTWNRRNQLKRLQGPIHKSSTCLSLACYSAKDIQRMMQLASESEVTKIGYQFFNKIRSVFPTNDTLQMYITRSSGKTQKILLSPPLFTLLTPDGHIDLGVHVRWPFNKIRLHRSRRGVEGDFVFVLHAHSPTRAQLQQLEKRTKDDVDWENWLSHFSRPFDLSSNPFARLP</sequence>
<comment type="caution">
    <text evidence="2">The sequence shown here is derived from an EMBL/GenBank/DDBJ whole genome shotgun (WGS) entry which is preliminary data.</text>
</comment>
<feature type="compositionally biased region" description="Polar residues" evidence="1">
    <location>
        <begin position="313"/>
        <end position="325"/>
    </location>
</feature>
<accession>A0A9P7USH6</accession>
<proteinExistence type="predicted"/>
<reference evidence="2" key="1">
    <citation type="journal article" date="2021" name="Genome Biol. Evol.">
        <title>The assembled and annotated genome of the fairy-ring fungus Marasmius oreades.</title>
        <authorList>
            <person name="Hiltunen M."/>
            <person name="Ament-Velasquez S.L."/>
            <person name="Johannesson H."/>
        </authorList>
    </citation>
    <scope>NUCLEOTIDE SEQUENCE</scope>
    <source>
        <strain evidence="2">03SP1</strain>
    </source>
</reference>